<dbReference type="RefSeq" id="WP_316411519.1">
    <property type="nucleotide sequence ID" value="NZ_AP027081.1"/>
</dbReference>
<dbReference type="AlphaFoldDB" id="A0AA48GW71"/>
<reference evidence="3" key="1">
    <citation type="journal article" date="2023" name="Int. J. Syst. Evol. Microbiol.">
        <title>Mesoterricola silvestris gen. nov., sp. nov., Mesoterricola sediminis sp. nov., Geothrix oryzae sp. nov., Geothrix edaphica sp. nov., Geothrix rubra sp. nov., and Geothrix limicola sp. nov., six novel members of Acidobacteriota isolated from soils.</title>
        <authorList>
            <person name="Itoh H."/>
            <person name="Sugisawa Y."/>
            <person name="Mise K."/>
            <person name="Xu Z."/>
            <person name="Kuniyasu M."/>
            <person name="Ushijima N."/>
            <person name="Kawano K."/>
            <person name="Kobayashi E."/>
            <person name="Shiratori Y."/>
            <person name="Masuda Y."/>
            <person name="Senoo K."/>
        </authorList>
    </citation>
    <scope>NUCLEOTIDE SEQUENCE</scope>
    <source>
        <strain evidence="3">W786</strain>
    </source>
</reference>
<keyword evidence="2" id="KW-0732">Signal</keyword>
<feature type="signal peptide" evidence="2">
    <location>
        <begin position="1"/>
        <end position="21"/>
    </location>
</feature>
<evidence type="ECO:0000313" key="3">
    <source>
        <dbReference type="EMBL" id="BDU76780.1"/>
    </source>
</evidence>
<dbReference type="EMBL" id="AP027081">
    <property type="protein sequence ID" value="BDU76780.1"/>
    <property type="molecule type" value="Genomic_DNA"/>
</dbReference>
<gene>
    <name evidence="3" type="ORF">METESE_17380</name>
</gene>
<protein>
    <recommendedName>
        <fullName evidence="5">JAB domain-containing protein</fullName>
    </recommendedName>
</protein>
<feature type="chain" id="PRO_5041220168" description="JAB domain-containing protein" evidence="2">
    <location>
        <begin position="22"/>
        <end position="197"/>
    </location>
</feature>
<accession>A0AA48GW71</accession>
<evidence type="ECO:0000313" key="4">
    <source>
        <dbReference type="Proteomes" id="UP001228113"/>
    </source>
</evidence>
<feature type="region of interest" description="Disordered" evidence="1">
    <location>
        <begin position="174"/>
        <end position="197"/>
    </location>
</feature>
<evidence type="ECO:0000256" key="1">
    <source>
        <dbReference type="SAM" id="MobiDB-lite"/>
    </source>
</evidence>
<name>A0AA48GW71_9BACT</name>
<evidence type="ECO:0008006" key="5">
    <source>
        <dbReference type="Google" id="ProtNLM"/>
    </source>
</evidence>
<proteinExistence type="predicted"/>
<organism evidence="3 4">
    <name type="scientific">Mesoterricola sediminis</name>
    <dbReference type="NCBI Taxonomy" id="2927980"/>
    <lineage>
        <taxon>Bacteria</taxon>
        <taxon>Pseudomonadati</taxon>
        <taxon>Acidobacteriota</taxon>
        <taxon>Holophagae</taxon>
        <taxon>Holophagales</taxon>
        <taxon>Holophagaceae</taxon>
        <taxon>Mesoterricola</taxon>
    </lineage>
</organism>
<dbReference type="KEGG" id="msea:METESE_17380"/>
<sequence length="197" mass="22508">MARIQFVAAWMLCGLLPAFEAAPGPLFEVCGRQEYFKGKHGFQSVGRASEHAYKEFRALSRAEQIHPQNDEYFSYILRWEPEDGPPLYLHTAWQRASGGEREGNQVLFQVACPVHTTDTLRVYTLMHSHPTAWGSPGPSWMDLETATRYTNPDGSFRHLYLINNRGQLVAFKAKRSGGQTGRIRHAHPPRRNLDWLD</sequence>
<evidence type="ECO:0000256" key="2">
    <source>
        <dbReference type="SAM" id="SignalP"/>
    </source>
</evidence>
<keyword evidence="4" id="KW-1185">Reference proteome</keyword>
<dbReference type="Proteomes" id="UP001228113">
    <property type="component" value="Chromosome"/>
</dbReference>